<sequence>MAVCRFCCLADSCFVRLEKSPAPPRCHGIYLNYRRERPAGRAGEQAKHETIDHPLVVISQLNLLRCPRLLLRCLCCGHVRERRDRPVPRSLGLLFKKQKNLPDSSFPSAPSLSTLTRRTASLGSLGSVGERRESRGGIEDQPVNVLRSPQPLDT</sequence>
<name>F2PQQ4_TRIEC</name>
<dbReference type="Proteomes" id="UP000009169">
    <property type="component" value="Unassembled WGS sequence"/>
</dbReference>
<feature type="compositionally biased region" description="Basic and acidic residues" evidence="1">
    <location>
        <begin position="129"/>
        <end position="138"/>
    </location>
</feature>
<proteinExistence type="predicted"/>
<evidence type="ECO:0000313" key="2">
    <source>
        <dbReference type="EMBL" id="EGE04222.1"/>
    </source>
</evidence>
<evidence type="ECO:0000313" key="3">
    <source>
        <dbReference type="Proteomes" id="UP000009169"/>
    </source>
</evidence>
<dbReference type="VEuPathDB" id="FungiDB:TEQG_03252"/>
<organism evidence="2 3">
    <name type="scientific">Trichophyton equinum (strain ATCC MYA-4606 / CBS 127.97)</name>
    <name type="common">Horse ringworm fungus</name>
    <dbReference type="NCBI Taxonomy" id="559882"/>
    <lineage>
        <taxon>Eukaryota</taxon>
        <taxon>Fungi</taxon>
        <taxon>Dikarya</taxon>
        <taxon>Ascomycota</taxon>
        <taxon>Pezizomycotina</taxon>
        <taxon>Eurotiomycetes</taxon>
        <taxon>Eurotiomycetidae</taxon>
        <taxon>Onygenales</taxon>
        <taxon>Arthrodermataceae</taxon>
        <taxon>Trichophyton</taxon>
    </lineage>
</organism>
<keyword evidence="3" id="KW-1185">Reference proteome</keyword>
<feature type="region of interest" description="Disordered" evidence="1">
    <location>
        <begin position="117"/>
        <end position="154"/>
    </location>
</feature>
<protein>
    <submittedName>
        <fullName evidence="2">Uncharacterized protein</fullName>
    </submittedName>
</protein>
<evidence type="ECO:0000256" key="1">
    <source>
        <dbReference type="SAM" id="MobiDB-lite"/>
    </source>
</evidence>
<dbReference type="HOGENOM" id="CLU_1705509_0_0_1"/>
<dbReference type="EMBL" id="DS995732">
    <property type="protein sequence ID" value="EGE04222.1"/>
    <property type="molecule type" value="Genomic_DNA"/>
</dbReference>
<reference evidence="3" key="1">
    <citation type="journal article" date="2012" name="MBio">
        <title>Comparative genome analysis of Trichophyton rubrum and related dermatophytes reveals candidate genes involved in infection.</title>
        <authorList>
            <person name="Martinez D.A."/>
            <person name="Oliver B.G."/>
            <person name="Graeser Y."/>
            <person name="Goldberg J.M."/>
            <person name="Li W."/>
            <person name="Martinez-Rossi N.M."/>
            <person name="Monod M."/>
            <person name="Shelest E."/>
            <person name="Barton R.C."/>
            <person name="Birch E."/>
            <person name="Brakhage A.A."/>
            <person name="Chen Z."/>
            <person name="Gurr S.J."/>
            <person name="Heiman D."/>
            <person name="Heitman J."/>
            <person name="Kosti I."/>
            <person name="Rossi A."/>
            <person name="Saif S."/>
            <person name="Samalova M."/>
            <person name="Saunders C.W."/>
            <person name="Shea T."/>
            <person name="Summerbell R.C."/>
            <person name="Xu J."/>
            <person name="Young S."/>
            <person name="Zeng Q."/>
            <person name="Birren B.W."/>
            <person name="Cuomo C.A."/>
            <person name="White T.C."/>
        </authorList>
    </citation>
    <scope>NUCLEOTIDE SEQUENCE [LARGE SCALE GENOMIC DNA]</scope>
    <source>
        <strain evidence="3">ATCC MYA-4606 / CBS 127.97</strain>
    </source>
</reference>
<dbReference type="AlphaFoldDB" id="F2PQQ4"/>
<gene>
    <name evidence="2" type="ORF">TEQG_03252</name>
</gene>
<accession>F2PQQ4</accession>